<feature type="transmembrane region" description="Helical" evidence="2">
    <location>
        <begin position="127"/>
        <end position="149"/>
    </location>
</feature>
<keyword evidence="2" id="KW-0812">Transmembrane</keyword>
<sequence>MTRGPTISDPDLEPDPTRPAARADHPHGERVQPHWRRLVGDRALVGVGALALLAALAFLAVDAAHNQGRFVPPLDDVYIHLQYARQIGLGEFLRYQAGAPRTTGASSLLYVLLLGAASVVLPAGLLLYAAVAFGVVCFVVTVVLVALLGRELGSRNVGTVAGVLTALCGPLLWGATSGMEVALVALLVAALLLAFVREQPVGHFVVTPVVAVPLVITRPEGLVLVVAVLAGAVVTLVRRRRRPPIGVLNCSVGKNALLLVLPLLVALAQFGLYRLLTGSAENTGVEAKSILSLPLGSPLEVVDRVTTTARTALELVGGVTTTLVVGPGVVVLAAIGLAAVASRRPAVAGVLVLGLAGVLFAVSTLQTALWHDGRYLQPFLPVVVLLSVLGVRAIGRAAADRRTGRVLTTGLVAVLAAFAVVSTPTWALRQGEQAAGIRESAVSVAQWLKGNTPPDAIVAVNDVGATAYFSDRRIVDLVGLVTPGFARAALDGPGAMYEQLAHLPPAQRPTYFSIFEDNGLVSVGELPKARILGDEPLTSFQLKSPVRDDAPFGGICQTAGGCPLISVWRADWSHVGSGDLPDDPVPGRIVDRVNVGDPSDEAAHGYGVDRALVGIVPKSEIRNQDVAGRVVVDSGRHVVGGEHFTLRGLTPGRPVTLTARVDAREPVEDRNTGAGVVAVGVDGRGVGDWAFATEVPGLPAGAEHSWAQSSFTIPASAVTAPEITVSLGPRQPFLAPYPDYRSFSYWVAQ</sequence>
<keyword evidence="2" id="KW-1133">Transmembrane helix</keyword>
<dbReference type="EMBL" id="JACCBN010000001">
    <property type="protein sequence ID" value="NYD38525.1"/>
    <property type="molecule type" value="Genomic_DNA"/>
</dbReference>
<comment type="caution">
    <text evidence="3">The sequence shown here is derived from an EMBL/GenBank/DDBJ whole genome shotgun (WGS) entry which is preliminary data.</text>
</comment>
<accession>A0A7Y9E080</accession>
<feature type="transmembrane region" description="Helical" evidence="2">
    <location>
        <begin position="216"/>
        <end position="237"/>
    </location>
</feature>
<feature type="transmembrane region" description="Helical" evidence="2">
    <location>
        <begin position="406"/>
        <end position="428"/>
    </location>
</feature>
<feature type="transmembrane region" description="Helical" evidence="2">
    <location>
        <begin position="375"/>
        <end position="394"/>
    </location>
</feature>
<feature type="transmembrane region" description="Helical" evidence="2">
    <location>
        <begin position="43"/>
        <end position="61"/>
    </location>
</feature>
<keyword evidence="4" id="KW-1185">Reference proteome</keyword>
<feature type="compositionally biased region" description="Basic and acidic residues" evidence="1">
    <location>
        <begin position="21"/>
        <end position="32"/>
    </location>
</feature>
<feature type="transmembrane region" description="Helical" evidence="2">
    <location>
        <begin position="170"/>
        <end position="196"/>
    </location>
</feature>
<feature type="transmembrane region" description="Helical" evidence="2">
    <location>
        <begin position="257"/>
        <end position="276"/>
    </location>
</feature>
<dbReference type="RefSeq" id="WP_179795955.1">
    <property type="nucleotide sequence ID" value="NZ_BAABHP010000029.1"/>
</dbReference>
<proteinExistence type="predicted"/>
<keyword evidence="2" id="KW-0472">Membrane</keyword>
<name>A0A7Y9E080_9PSEU</name>
<evidence type="ECO:0000256" key="2">
    <source>
        <dbReference type="SAM" id="Phobius"/>
    </source>
</evidence>
<evidence type="ECO:0000313" key="4">
    <source>
        <dbReference type="Proteomes" id="UP000535890"/>
    </source>
</evidence>
<feature type="transmembrane region" description="Helical" evidence="2">
    <location>
        <begin position="347"/>
        <end position="369"/>
    </location>
</feature>
<reference evidence="3 4" key="1">
    <citation type="submission" date="2020-07" db="EMBL/GenBank/DDBJ databases">
        <title>Sequencing the genomes of 1000 actinobacteria strains.</title>
        <authorList>
            <person name="Klenk H.-P."/>
        </authorList>
    </citation>
    <scope>NUCLEOTIDE SEQUENCE [LARGE SCALE GENOMIC DNA]</scope>
    <source>
        <strain evidence="3 4">DSM 45772</strain>
    </source>
</reference>
<dbReference type="Proteomes" id="UP000535890">
    <property type="component" value="Unassembled WGS sequence"/>
</dbReference>
<gene>
    <name evidence="3" type="ORF">BJ983_004627</name>
</gene>
<protein>
    <recommendedName>
        <fullName evidence="5">4-amino-4-deoxy-L-arabinose transferase-like glycosyltransferase</fullName>
    </recommendedName>
</protein>
<feature type="region of interest" description="Disordered" evidence="1">
    <location>
        <begin position="1"/>
        <end position="32"/>
    </location>
</feature>
<feature type="transmembrane region" description="Helical" evidence="2">
    <location>
        <begin position="102"/>
        <end position="121"/>
    </location>
</feature>
<evidence type="ECO:0000256" key="1">
    <source>
        <dbReference type="SAM" id="MobiDB-lite"/>
    </source>
</evidence>
<organism evidence="3 4">
    <name type="scientific">Actinomycetospora corticicola</name>
    <dbReference type="NCBI Taxonomy" id="663602"/>
    <lineage>
        <taxon>Bacteria</taxon>
        <taxon>Bacillati</taxon>
        <taxon>Actinomycetota</taxon>
        <taxon>Actinomycetes</taxon>
        <taxon>Pseudonocardiales</taxon>
        <taxon>Pseudonocardiaceae</taxon>
        <taxon>Actinomycetospora</taxon>
    </lineage>
</organism>
<feature type="transmembrane region" description="Helical" evidence="2">
    <location>
        <begin position="315"/>
        <end position="340"/>
    </location>
</feature>
<dbReference type="AlphaFoldDB" id="A0A7Y9E080"/>
<evidence type="ECO:0008006" key="5">
    <source>
        <dbReference type="Google" id="ProtNLM"/>
    </source>
</evidence>
<evidence type="ECO:0000313" key="3">
    <source>
        <dbReference type="EMBL" id="NYD38525.1"/>
    </source>
</evidence>